<dbReference type="PROSITE" id="PS50005">
    <property type="entry name" value="TPR"/>
    <property type="match status" value="1"/>
</dbReference>
<reference evidence="6 7" key="2">
    <citation type="submission" date="2015-01" db="EMBL/GenBank/DDBJ databases">
        <title>Complete genome sequence of Pyrinomonas methylaliphatogenes type strain K22T.</title>
        <authorList>
            <person name="Lee K.C.Y."/>
            <person name="Power J.F."/>
            <person name="Dunfield P.F."/>
            <person name="Morgan X.C."/>
            <person name="Huttenhower C."/>
            <person name="Stott M.B."/>
        </authorList>
    </citation>
    <scope>NUCLEOTIDE SEQUENCE [LARGE SCALE GENOMIC DNA]</scope>
    <source>
        <strain evidence="6 7">K22</strain>
    </source>
</reference>
<keyword evidence="5" id="KW-0732">Signal</keyword>
<feature type="chain" id="PRO_5002122982" evidence="5">
    <location>
        <begin position="29"/>
        <end position="392"/>
    </location>
</feature>
<feature type="repeat" description="TPR" evidence="3">
    <location>
        <begin position="69"/>
        <end position="102"/>
    </location>
</feature>
<evidence type="ECO:0000256" key="3">
    <source>
        <dbReference type="PROSITE-ProRule" id="PRU00339"/>
    </source>
</evidence>
<dbReference type="STRING" id="454194.PYK22_00113"/>
<sequence length="392" mass="44632" precursor="true">MRLLLLNRRFKYAAPFAATLLVCATAWAQANRASFTQLVAQAEQARQADRVEEALALYRRALTMRPNWTEGWWYLGTLLYDRDAFAEAAEAFRRAAALDPKVGTMWVMLGLCEFKLGRHADALAHIQRGRRLGTSADPQFRRVMLYHEGLLLIGKGAFEQARRTLSLLSREGVESEELLTALGLAALNRRFADLLAGGQRMQRLVQRVGRAEHLAAQKRVAEALREYEGLLAEFPKERNVNYAFGRFLLDVRDNERAALAFAREIENHPDNVAARLNFAALKARTDPHLALRHAEEAVRLDARLPLGHYLLGTLLLQTDQIARAIAELEIARRALPREPQIYFALARAYARANRPQDAERARAIFRRLTEERQRSEVDETEIPYTISQKDPR</sequence>
<reference evidence="6 7" key="1">
    <citation type="submission" date="2013-12" db="EMBL/GenBank/DDBJ databases">
        <authorList>
            <person name="Stott M."/>
        </authorList>
    </citation>
    <scope>NUCLEOTIDE SEQUENCE [LARGE SCALE GENOMIC DNA]</scope>
    <source>
        <strain evidence="6 7">K22</strain>
    </source>
</reference>
<name>A0A0B6WT12_9BACT</name>
<dbReference type="GO" id="GO:0035269">
    <property type="term" value="P:protein O-linked glycosylation via mannose"/>
    <property type="evidence" value="ECO:0007669"/>
    <property type="project" value="TreeGrafter"/>
</dbReference>
<dbReference type="PANTHER" id="PTHR44227:SF3">
    <property type="entry name" value="PROTEIN O-MANNOSYL-TRANSFERASE TMTC4"/>
    <property type="match status" value="1"/>
</dbReference>
<keyword evidence="1" id="KW-0677">Repeat</keyword>
<dbReference type="Proteomes" id="UP000031518">
    <property type="component" value="Unassembled WGS sequence"/>
</dbReference>
<evidence type="ECO:0000256" key="1">
    <source>
        <dbReference type="ARBA" id="ARBA00022737"/>
    </source>
</evidence>
<dbReference type="GO" id="GO:0000030">
    <property type="term" value="F:mannosyltransferase activity"/>
    <property type="evidence" value="ECO:0007669"/>
    <property type="project" value="TreeGrafter"/>
</dbReference>
<feature type="signal peptide" evidence="5">
    <location>
        <begin position="1"/>
        <end position="28"/>
    </location>
</feature>
<dbReference type="Gene3D" id="1.25.40.10">
    <property type="entry name" value="Tetratricopeptide repeat domain"/>
    <property type="match status" value="2"/>
</dbReference>
<dbReference type="EMBL" id="CBXV010000001">
    <property type="protein sequence ID" value="CDM64121.1"/>
    <property type="molecule type" value="Genomic_DNA"/>
</dbReference>
<evidence type="ECO:0000313" key="6">
    <source>
        <dbReference type="EMBL" id="CDM64121.1"/>
    </source>
</evidence>
<dbReference type="InterPro" id="IPR011990">
    <property type="entry name" value="TPR-like_helical_dom_sf"/>
</dbReference>
<evidence type="ECO:0000313" key="7">
    <source>
        <dbReference type="Proteomes" id="UP000031518"/>
    </source>
</evidence>
<organism evidence="6 7">
    <name type="scientific">Pyrinomonas methylaliphatogenes</name>
    <dbReference type="NCBI Taxonomy" id="454194"/>
    <lineage>
        <taxon>Bacteria</taxon>
        <taxon>Pseudomonadati</taxon>
        <taxon>Acidobacteriota</taxon>
        <taxon>Blastocatellia</taxon>
        <taxon>Blastocatellales</taxon>
        <taxon>Pyrinomonadaceae</taxon>
        <taxon>Pyrinomonas</taxon>
    </lineage>
</organism>
<keyword evidence="7" id="KW-1185">Reference proteome</keyword>
<keyword evidence="2 3" id="KW-0802">TPR repeat</keyword>
<dbReference type="SUPFAM" id="SSF48452">
    <property type="entry name" value="TPR-like"/>
    <property type="match status" value="2"/>
</dbReference>
<dbReference type="PANTHER" id="PTHR44227">
    <property type="match status" value="1"/>
</dbReference>
<dbReference type="GO" id="GO:0030968">
    <property type="term" value="P:endoplasmic reticulum unfolded protein response"/>
    <property type="evidence" value="ECO:0007669"/>
    <property type="project" value="TreeGrafter"/>
</dbReference>
<dbReference type="AlphaFoldDB" id="A0A0B6WT12"/>
<dbReference type="Pfam" id="PF13432">
    <property type="entry name" value="TPR_16"/>
    <property type="match status" value="2"/>
</dbReference>
<accession>A0A0B6WT12</accession>
<dbReference type="InterPro" id="IPR052346">
    <property type="entry name" value="O-mannosyl-transferase_TMTC"/>
</dbReference>
<evidence type="ECO:0000256" key="2">
    <source>
        <dbReference type="ARBA" id="ARBA00022803"/>
    </source>
</evidence>
<gene>
    <name evidence="6" type="ORF">PYK22_00113</name>
</gene>
<evidence type="ECO:0000256" key="5">
    <source>
        <dbReference type="SAM" id="SignalP"/>
    </source>
</evidence>
<dbReference type="SMART" id="SM00028">
    <property type="entry name" value="TPR"/>
    <property type="match status" value="4"/>
</dbReference>
<feature type="region of interest" description="Disordered" evidence="4">
    <location>
        <begin position="372"/>
        <end position="392"/>
    </location>
</feature>
<evidence type="ECO:0000256" key="4">
    <source>
        <dbReference type="SAM" id="MobiDB-lite"/>
    </source>
</evidence>
<dbReference type="RefSeq" id="WP_041973131.1">
    <property type="nucleotide sequence ID" value="NZ_CBXV010000001.1"/>
</dbReference>
<dbReference type="InterPro" id="IPR019734">
    <property type="entry name" value="TPR_rpt"/>
</dbReference>
<proteinExistence type="predicted"/>
<protein>
    <submittedName>
        <fullName evidence="6">TPR repeat/Tetratricopeptide repeat</fullName>
    </submittedName>
</protein>